<reference evidence="15" key="1">
    <citation type="thesis" date="2020" institute="ProQuest LLC" country="789 East Eisenhower Parkway, Ann Arbor, MI, USA">
        <title>Comparative Genomics and Chromosome Evolution.</title>
        <authorList>
            <person name="Mudd A.B."/>
        </authorList>
    </citation>
    <scope>NUCLEOTIDE SEQUENCE</scope>
    <source>
        <strain evidence="15">HN-11 Male</strain>
        <tissue evidence="15">Kidney and liver</tissue>
    </source>
</reference>
<keyword evidence="3 13" id="KW-0716">Sensory transduction</keyword>
<keyword evidence="2 13" id="KW-1003">Cell membrane</keyword>
<comment type="similarity">
    <text evidence="12">Belongs to the G-protein coupled receptor 1 family.</text>
</comment>
<keyword evidence="10" id="KW-0325">Glycoprotein</keyword>
<dbReference type="AlphaFoldDB" id="A0A8J6BLV6"/>
<feature type="transmembrane region" description="Helical" evidence="13">
    <location>
        <begin position="24"/>
        <end position="50"/>
    </location>
</feature>
<gene>
    <name evidence="15" type="ORF">GDO78_018417</name>
</gene>
<dbReference type="PANTHER" id="PTHR26452">
    <property type="entry name" value="OLFACTORY RECEPTOR"/>
    <property type="match status" value="1"/>
</dbReference>
<dbReference type="EMBL" id="WNTK01003106">
    <property type="protein sequence ID" value="KAG9465378.1"/>
    <property type="molecule type" value="Genomic_DNA"/>
</dbReference>
<dbReference type="PRINTS" id="PR00245">
    <property type="entry name" value="OLFACTORYR"/>
</dbReference>
<dbReference type="Gene3D" id="1.20.1070.10">
    <property type="entry name" value="Rhodopsin 7-helix transmembrane proteins"/>
    <property type="match status" value="1"/>
</dbReference>
<keyword evidence="11 12" id="KW-0807">Transducer</keyword>
<feature type="transmembrane region" description="Helical" evidence="13">
    <location>
        <begin position="235"/>
        <end position="258"/>
    </location>
</feature>
<feature type="transmembrane region" description="Helical" evidence="13">
    <location>
        <begin position="57"/>
        <end position="77"/>
    </location>
</feature>
<dbReference type="InterPro" id="IPR000276">
    <property type="entry name" value="GPCR_Rhodpsn"/>
</dbReference>
<dbReference type="FunFam" id="1.20.1070.10:FF:000010">
    <property type="entry name" value="Olfactory receptor"/>
    <property type="match status" value="1"/>
</dbReference>
<evidence type="ECO:0000256" key="2">
    <source>
        <dbReference type="ARBA" id="ARBA00022475"/>
    </source>
</evidence>
<evidence type="ECO:0000313" key="16">
    <source>
        <dbReference type="Proteomes" id="UP000770717"/>
    </source>
</evidence>
<protein>
    <recommendedName>
        <fullName evidence="13">Olfactory receptor</fullName>
    </recommendedName>
</protein>
<keyword evidence="16" id="KW-1185">Reference proteome</keyword>
<evidence type="ECO:0000256" key="13">
    <source>
        <dbReference type="RuleBase" id="RU363047"/>
    </source>
</evidence>
<dbReference type="InterPro" id="IPR000725">
    <property type="entry name" value="Olfact_rcpt"/>
</dbReference>
<evidence type="ECO:0000313" key="15">
    <source>
        <dbReference type="EMBL" id="KAG9465378.1"/>
    </source>
</evidence>
<evidence type="ECO:0000256" key="5">
    <source>
        <dbReference type="ARBA" id="ARBA00022725"/>
    </source>
</evidence>
<dbReference type="PRINTS" id="PR00237">
    <property type="entry name" value="GPCRRHODOPSN"/>
</dbReference>
<keyword evidence="7 12" id="KW-0297">G-protein coupled receptor</keyword>
<feature type="transmembrane region" description="Helical" evidence="13">
    <location>
        <begin position="139"/>
        <end position="158"/>
    </location>
</feature>
<sequence length="312" mass="35943">MLFNITEDDGFNLLGLSEYPNLQFLLFLIFLLSYILSVLENITLILIIYLDCHLQKPMYFFLCILSFIDIFFTSLIVPKLLSTFVNIRRISFLQCMIQAFVFITLQSAEFLIITVMSYDRYVAICNPFRYNYVLNRNNCILLVALTWLISLLGPYPIIYMMSQFPFCKSHVIDHLFCDLVPLLQLACGDTSFLESVMLMEGGSMLILALIFTCISYIFIIRVISKIPSSKGKYKAFSTCSSHLIVITMLYLSLILVYLKKPSKNNPHSTKMVSILNTVVIPILNPLLYSLRNNEVKEAFHRCVRKSSNQIET</sequence>
<keyword evidence="9 12" id="KW-0675">Receptor</keyword>
<evidence type="ECO:0000256" key="11">
    <source>
        <dbReference type="ARBA" id="ARBA00023224"/>
    </source>
</evidence>
<feature type="transmembrane region" description="Helical" evidence="13">
    <location>
        <begin position="202"/>
        <end position="223"/>
    </location>
</feature>
<evidence type="ECO:0000256" key="7">
    <source>
        <dbReference type="ARBA" id="ARBA00023040"/>
    </source>
</evidence>
<evidence type="ECO:0000256" key="4">
    <source>
        <dbReference type="ARBA" id="ARBA00022692"/>
    </source>
</evidence>
<dbReference type="SUPFAM" id="SSF81321">
    <property type="entry name" value="Family A G protein-coupled receptor-like"/>
    <property type="match status" value="1"/>
</dbReference>
<dbReference type="PROSITE" id="PS00237">
    <property type="entry name" value="G_PROTEIN_RECEP_F1_1"/>
    <property type="match status" value="1"/>
</dbReference>
<dbReference type="PROSITE" id="PS50262">
    <property type="entry name" value="G_PROTEIN_RECEP_F1_2"/>
    <property type="match status" value="1"/>
</dbReference>
<dbReference type="InterPro" id="IPR050516">
    <property type="entry name" value="Olfactory_GPCR"/>
</dbReference>
<dbReference type="GO" id="GO:0005886">
    <property type="term" value="C:plasma membrane"/>
    <property type="evidence" value="ECO:0007669"/>
    <property type="project" value="UniProtKB-SubCell"/>
</dbReference>
<evidence type="ECO:0000256" key="1">
    <source>
        <dbReference type="ARBA" id="ARBA00004651"/>
    </source>
</evidence>
<dbReference type="Proteomes" id="UP000770717">
    <property type="component" value="Unassembled WGS sequence"/>
</dbReference>
<dbReference type="OrthoDB" id="9615015at2759"/>
<name>A0A8J6BLV6_ELECQ</name>
<dbReference type="InterPro" id="IPR017452">
    <property type="entry name" value="GPCR_Rhodpsn_7TM"/>
</dbReference>
<feature type="transmembrane region" description="Helical" evidence="13">
    <location>
        <begin position="270"/>
        <end position="290"/>
    </location>
</feature>
<comment type="caution">
    <text evidence="15">The sequence shown here is derived from an EMBL/GenBank/DDBJ whole genome shotgun (WGS) entry which is preliminary data.</text>
</comment>
<evidence type="ECO:0000256" key="10">
    <source>
        <dbReference type="ARBA" id="ARBA00023180"/>
    </source>
</evidence>
<organism evidence="15 16">
    <name type="scientific">Eleutherodactylus coqui</name>
    <name type="common">Puerto Rican coqui</name>
    <dbReference type="NCBI Taxonomy" id="57060"/>
    <lineage>
        <taxon>Eukaryota</taxon>
        <taxon>Metazoa</taxon>
        <taxon>Chordata</taxon>
        <taxon>Craniata</taxon>
        <taxon>Vertebrata</taxon>
        <taxon>Euteleostomi</taxon>
        <taxon>Amphibia</taxon>
        <taxon>Batrachia</taxon>
        <taxon>Anura</taxon>
        <taxon>Neobatrachia</taxon>
        <taxon>Hyloidea</taxon>
        <taxon>Eleutherodactylidae</taxon>
        <taxon>Eleutherodactylinae</taxon>
        <taxon>Eleutherodactylus</taxon>
        <taxon>Eleutherodactylus</taxon>
    </lineage>
</organism>
<evidence type="ECO:0000256" key="8">
    <source>
        <dbReference type="ARBA" id="ARBA00023136"/>
    </source>
</evidence>
<evidence type="ECO:0000256" key="6">
    <source>
        <dbReference type="ARBA" id="ARBA00022989"/>
    </source>
</evidence>
<feature type="transmembrane region" description="Helical" evidence="13">
    <location>
        <begin position="97"/>
        <end position="118"/>
    </location>
</feature>
<evidence type="ECO:0000256" key="3">
    <source>
        <dbReference type="ARBA" id="ARBA00022606"/>
    </source>
</evidence>
<dbReference type="GO" id="GO:0004984">
    <property type="term" value="F:olfactory receptor activity"/>
    <property type="evidence" value="ECO:0007669"/>
    <property type="project" value="InterPro"/>
</dbReference>
<evidence type="ECO:0000256" key="9">
    <source>
        <dbReference type="ARBA" id="ARBA00023170"/>
    </source>
</evidence>
<keyword evidence="4 12" id="KW-0812">Transmembrane</keyword>
<dbReference type="Pfam" id="PF13853">
    <property type="entry name" value="7tm_4"/>
    <property type="match status" value="1"/>
</dbReference>
<feature type="domain" description="G-protein coupled receptors family 1 profile" evidence="14">
    <location>
        <begin position="40"/>
        <end position="288"/>
    </location>
</feature>
<keyword evidence="6 13" id="KW-1133">Transmembrane helix</keyword>
<evidence type="ECO:0000259" key="14">
    <source>
        <dbReference type="PROSITE" id="PS50262"/>
    </source>
</evidence>
<proteinExistence type="inferred from homology"/>
<keyword evidence="8 13" id="KW-0472">Membrane</keyword>
<accession>A0A8J6BLV6</accession>
<dbReference type="GO" id="GO:0004930">
    <property type="term" value="F:G protein-coupled receptor activity"/>
    <property type="evidence" value="ECO:0007669"/>
    <property type="project" value="UniProtKB-KW"/>
</dbReference>
<dbReference type="CDD" id="cd13954">
    <property type="entry name" value="7tmA_OR"/>
    <property type="match status" value="1"/>
</dbReference>
<keyword evidence="5 13" id="KW-0552">Olfaction</keyword>
<evidence type="ECO:0000256" key="12">
    <source>
        <dbReference type="RuleBase" id="RU000688"/>
    </source>
</evidence>
<comment type="subcellular location">
    <subcellularLocation>
        <location evidence="1 13">Cell membrane</location>
        <topology evidence="1 13">Multi-pass membrane protein</topology>
    </subcellularLocation>
</comment>